<dbReference type="PRINTS" id="PR00959">
    <property type="entry name" value="MEVGALKINASE"/>
</dbReference>
<keyword evidence="10" id="KW-0119">Carbohydrate metabolism</keyword>
<dbReference type="RefSeq" id="WP_201166327.1">
    <property type="nucleotide sequence ID" value="NZ_JAEPWM010000001.1"/>
</dbReference>
<evidence type="ECO:0000259" key="13">
    <source>
        <dbReference type="Pfam" id="PF08544"/>
    </source>
</evidence>
<evidence type="ECO:0000313" key="15">
    <source>
        <dbReference type="EMBL" id="MBK6004960.1"/>
    </source>
</evidence>
<dbReference type="InterPro" id="IPR006203">
    <property type="entry name" value="GHMP_knse_ATP-bd_CS"/>
</dbReference>
<keyword evidence="7" id="KW-0067">ATP-binding</keyword>
<dbReference type="Gene3D" id="3.30.70.890">
    <property type="entry name" value="GHMP kinase, C-terminal domain"/>
    <property type="match status" value="1"/>
</dbReference>
<evidence type="ECO:0000256" key="3">
    <source>
        <dbReference type="ARBA" id="ARBA00022679"/>
    </source>
</evidence>
<dbReference type="Proteomes" id="UP000630528">
    <property type="component" value="Unassembled WGS sequence"/>
</dbReference>
<dbReference type="PIRSF" id="PIRSF000530">
    <property type="entry name" value="Galactokinase"/>
    <property type="match status" value="1"/>
</dbReference>
<dbReference type="GO" id="GO:0046872">
    <property type="term" value="F:metal ion binding"/>
    <property type="evidence" value="ECO:0007669"/>
    <property type="project" value="UniProtKB-KW"/>
</dbReference>
<keyword evidence="3 15" id="KW-0808">Transferase</keyword>
<comment type="similarity">
    <text evidence="1">Belongs to the GHMP kinase family. GalK subfamily.</text>
</comment>
<dbReference type="PANTHER" id="PTHR10457">
    <property type="entry name" value="MEVALONATE KINASE/GALACTOKINASE"/>
    <property type="match status" value="1"/>
</dbReference>
<dbReference type="InterPro" id="IPR013750">
    <property type="entry name" value="GHMP_kinase_C_dom"/>
</dbReference>
<evidence type="ECO:0000256" key="7">
    <source>
        <dbReference type="ARBA" id="ARBA00022840"/>
    </source>
</evidence>
<dbReference type="SUPFAM" id="SSF54211">
    <property type="entry name" value="Ribosomal protein S5 domain 2-like"/>
    <property type="match status" value="1"/>
</dbReference>
<evidence type="ECO:0000256" key="11">
    <source>
        <dbReference type="NCBIfam" id="TIGR00131"/>
    </source>
</evidence>
<feature type="domain" description="Galactokinase N-terminal" evidence="14">
    <location>
        <begin position="8"/>
        <end position="45"/>
    </location>
</feature>
<dbReference type="Pfam" id="PF00288">
    <property type="entry name" value="GHMP_kinases_N"/>
    <property type="match status" value="1"/>
</dbReference>
<dbReference type="PRINTS" id="PR00473">
    <property type="entry name" value="GALCTOKINASE"/>
</dbReference>
<dbReference type="PROSITE" id="PS00627">
    <property type="entry name" value="GHMP_KINASES_ATP"/>
    <property type="match status" value="1"/>
</dbReference>
<dbReference type="GO" id="GO:0006012">
    <property type="term" value="P:galactose metabolic process"/>
    <property type="evidence" value="ECO:0007669"/>
    <property type="project" value="UniProtKB-UniRule"/>
</dbReference>
<dbReference type="GO" id="GO:0005829">
    <property type="term" value="C:cytosol"/>
    <property type="evidence" value="ECO:0007669"/>
    <property type="project" value="TreeGrafter"/>
</dbReference>
<dbReference type="Pfam" id="PF10509">
    <property type="entry name" value="GalKase_gal_bdg"/>
    <property type="match status" value="1"/>
</dbReference>
<keyword evidence="16" id="KW-1185">Reference proteome</keyword>
<dbReference type="InterPro" id="IPR006206">
    <property type="entry name" value="Mevalonate/galactokinase"/>
</dbReference>
<evidence type="ECO:0000256" key="2">
    <source>
        <dbReference type="ARBA" id="ARBA00022490"/>
    </source>
</evidence>
<dbReference type="Pfam" id="PF08544">
    <property type="entry name" value="GHMP_kinases_C"/>
    <property type="match status" value="1"/>
</dbReference>
<dbReference type="InterPro" id="IPR036554">
    <property type="entry name" value="GHMP_kinase_C_sf"/>
</dbReference>
<keyword evidence="9" id="KW-0299">Galactose metabolism</keyword>
<dbReference type="GO" id="GO:0004335">
    <property type="term" value="F:galactokinase activity"/>
    <property type="evidence" value="ECO:0007669"/>
    <property type="project" value="UniProtKB-UniRule"/>
</dbReference>
<evidence type="ECO:0000256" key="8">
    <source>
        <dbReference type="ARBA" id="ARBA00022842"/>
    </source>
</evidence>
<dbReference type="GO" id="GO:0005524">
    <property type="term" value="F:ATP binding"/>
    <property type="evidence" value="ECO:0007669"/>
    <property type="project" value="UniProtKB-UniRule"/>
</dbReference>
<dbReference type="FunFam" id="3.30.70.890:FF:000001">
    <property type="entry name" value="Galactokinase"/>
    <property type="match status" value="1"/>
</dbReference>
<keyword evidence="4" id="KW-0479">Metal-binding</keyword>
<keyword evidence="2" id="KW-0963">Cytoplasm</keyword>
<dbReference type="NCBIfam" id="TIGR00131">
    <property type="entry name" value="gal_kin"/>
    <property type="match status" value="1"/>
</dbReference>
<accession>A0A934TPS8</accession>
<reference evidence="15" key="2">
    <citation type="submission" date="2021-01" db="EMBL/GenBank/DDBJ databases">
        <authorList>
            <person name="Kang M."/>
        </authorList>
    </citation>
    <scope>NUCLEOTIDE SEQUENCE</scope>
    <source>
        <strain evidence="15">KACC 17527</strain>
    </source>
</reference>
<keyword evidence="6" id="KW-0418">Kinase</keyword>
<dbReference type="AlphaFoldDB" id="A0A934TPS8"/>
<keyword evidence="5" id="KW-0547">Nucleotide-binding</keyword>
<gene>
    <name evidence="15" type="primary">galK</name>
    <name evidence="15" type="ORF">JJB11_02545</name>
</gene>
<evidence type="ECO:0000313" key="16">
    <source>
        <dbReference type="Proteomes" id="UP000630528"/>
    </source>
</evidence>
<keyword evidence="8" id="KW-0460">Magnesium</keyword>
<dbReference type="EC" id="2.7.1.6" evidence="11"/>
<evidence type="ECO:0000256" key="4">
    <source>
        <dbReference type="ARBA" id="ARBA00022723"/>
    </source>
</evidence>
<dbReference type="SUPFAM" id="SSF55060">
    <property type="entry name" value="GHMP Kinase, C-terminal domain"/>
    <property type="match status" value="1"/>
</dbReference>
<evidence type="ECO:0000259" key="14">
    <source>
        <dbReference type="Pfam" id="PF10509"/>
    </source>
</evidence>
<feature type="domain" description="GHMP kinase N-terminal" evidence="12">
    <location>
        <begin position="77"/>
        <end position="162"/>
    </location>
</feature>
<sequence>MADAEIEAVAGAPGRVNLLGEHTDYNDGFVLPVAIAQRTRVTMRRNGSTAFSLHAAELDETVRFSFDEPPTEHFATYVYGCLALARAQRADIPGLDIEVHSDVPMGVGLSSSAALEVATLRCLRQLLDLPFDDVLVAQLAQRAEIEYAHVRCGIMDQMASSLAATDRALLIDTRSLERRDVPLPAGSAVLVLDSGVARTLAGSGYNQRRSECEAAARALGVASLRDVQSLAQIEALSDPLLRRRARHVFTENARVLQAADCKDPVEFGQLMNASHASLRDDYEVSTPELDLLVRWLQAEEGVFGARLTGAGFGGACVALCRADALRQVTESVLENYNGAGHKGRQLVPAA</sequence>
<dbReference type="InterPro" id="IPR020568">
    <property type="entry name" value="Ribosomal_Su5_D2-typ_SF"/>
</dbReference>
<dbReference type="InterPro" id="IPR014721">
    <property type="entry name" value="Ribsml_uS5_D2-typ_fold_subgr"/>
</dbReference>
<organism evidence="15 16">
    <name type="scientific">Ramlibacter ginsenosidimutans</name>
    <dbReference type="NCBI Taxonomy" id="502333"/>
    <lineage>
        <taxon>Bacteria</taxon>
        <taxon>Pseudomonadati</taxon>
        <taxon>Pseudomonadota</taxon>
        <taxon>Betaproteobacteria</taxon>
        <taxon>Burkholderiales</taxon>
        <taxon>Comamonadaceae</taxon>
        <taxon>Ramlibacter</taxon>
    </lineage>
</organism>
<dbReference type="FunFam" id="3.30.230.10:FF:000017">
    <property type="entry name" value="Galactokinase"/>
    <property type="match status" value="1"/>
</dbReference>
<evidence type="ECO:0000256" key="1">
    <source>
        <dbReference type="ARBA" id="ARBA00006566"/>
    </source>
</evidence>
<evidence type="ECO:0000256" key="9">
    <source>
        <dbReference type="ARBA" id="ARBA00023144"/>
    </source>
</evidence>
<evidence type="ECO:0000256" key="5">
    <source>
        <dbReference type="ARBA" id="ARBA00022741"/>
    </source>
</evidence>
<dbReference type="EMBL" id="JAEPWM010000001">
    <property type="protein sequence ID" value="MBK6004960.1"/>
    <property type="molecule type" value="Genomic_DNA"/>
</dbReference>
<proteinExistence type="inferred from homology"/>
<evidence type="ECO:0000256" key="10">
    <source>
        <dbReference type="ARBA" id="ARBA00023277"/>
    </source>
</evidence>
<reference evidence="15" key="1">
    <citation type="journal article" date="2012" name="J. Microbiol. Biotechnol.">
        <title>Ramlibacter ginsenosidimutans sp. nov., with ginsenoside-converting activity.</title>
        <authorList>
            <person name="Wang L."/>
            <person name="An D.S."/>
            <person name="Kim S.G."/>
            <person name="Jin F.X."/>
            <person name="Kim S.C."/>
            <person name="Lee S.T."/>
            <person name="Im W.T."/>
        </authorList>
    </citation>
    <scope>NUCLEOTIDE SEQUENCE</scope>
    <source>
        <strain evidence="15">KACC 17527</strain>
    </source>
</reference>
<evidence type="ECO:0000256" key="6">
    <source>
        <dbReference type="ARBA" id="ARBA00022777"/>
    </source>
</evidence>
<name>A0A934TPS8_9BURK</name>
<protein>
    <recommendedName>
        <fullName evidence="11">Galactokinase</fullName>
        <ecNumber evidence="11">2.7.1.6</ecNumber>
    </recommendedName>
</protein>
<dbReference type="InterPro" id="IPR000705">
    <property type="entry name" value="Galactokinase"/>
</dbReference>
<dbReference type="PANTHER" id="PTHR10457:SF7">
    <property type="entry name" value="GALACTOKINASE-RELATED"/>
    <property type="match status" value="1"/>
</dbReference>
<dbReference type="InterPro" id="IPR006204">
    <property type="entry name" value="GHMP_kinase_N_dom"/>
</dbReference>
<comment type="caution">
    <text evidence="15">The sequence shown here is derived from an EMBL/GenBank/DDBJ whole genome shotgun (WGS) entry which is preliminary data.</text>
</comment>
<evidence type="ECO:0000259" key="12">
    <source>
        <dbReference type="Pfam" id="PF00288"/>
    </source>
</evidence>
<feature type="domain" description="GHMP kinase C-terminal" evidence="13">
    <location>
        <begin position="262"/>
        <end position="337"/>
    </location>
</feature>
<dbReference type="InterPro" id="IPR019539">
    <property type="entry name" value="GalKase_N"/>
</dbReference>
<dbReference type="Gene3D" id="3.30.230.10">
    <property type="match status" value="1"/>
</dbReference>